<dbReference type="InterPro" id="IPR004045">
    <property type="entry name" value="Glutathione_S-Trfase_N"/>
</dbReference>
<dbReference type="GO" id="GO:0016740">
    <property type="term" value="F:transferase activity"/>
    <property type="evidence" value="ECO:0007669"/>
    <property type="project" value="UniProtKB-KW"/>
</dbReference>
<reference evidence="2 3" key="1">
    <citation type="submission" date="2018-04" db="EMBL/GenBank/DDBJ databases">
        <title>Genomic Encyclopedia of Archaeal and Bacterial Type Strains, Phase II (KMG-II): from individual species to whole genera.</title>
        <authorList>
            <person name="Goeker M."/>
        </authorList>
    </citation>
    <scope>NUCLEOTIDE SEQUENCE [LARGE SCALE GENOMIC DNA]</scope>
    <source>
        <strain evidence="2 3">DSM 29329</strain>
    </source>
</reference>
<evidence type="ECO:0000313" key="3">
    <source>
        <dbReference type="Proteomes" id="UP000244069"/>
    </source>
</evidence>
<keyword evidence="3" id="KW-1185">Reference proteome</keyword>
<dbReference type="RefSeq" id="WP_107975124.1">
    <property type="nucleotide sequence ID" value="NZ_BMEZ01000005.1"/>
</dbReference>
<accession>A0A2T6B2E9</accession>
<dbReference type="Gene3D" id="1.20.1050.10">
    <property type="match status" value="1"/>
</dbReference>
<dbReference type="Pfam" id="PF02798">
    <property type="entry name" value="GST_N"/>
    <property type="match status" value="1"/>
</dbReference>
<dbReference type="Gene3D" id="3.40.30.10">
    <property type="entry name" value="Glutaredoxin"/>
    <property type="match status" value="1"/>
</dbReference>
<comment type="caution">
    <text evidence="2">The sequence shown here is derived from an EMBL/GenBank/DDBJ whole genome shotgun (WGS) entry which is preliminary data.</text>
</comment>
<dbReference type="SUPFAM" id="SSF52833">
    <property type="entry name" value="Thioredoxin-like"/>
    <property type="match status" value="1"/>
</dbReference>
<dbReference type="SUPFAM" id="SSF47616">
    <property type="entry name" value="GST C-terminal domain-like"/>
    <property type="match status" value="1"/>
</dbReference>
<dbReference type="PANTHER" id="PTHR44051">
    <property type="entry name" value="GLUTATHIONE S-TRANSFERASE-RELATED"/>
    <property type="match status" value="1"/>
</dbReference>
<dbReference type="SFLD" id="SFLDG01150">
    <property type="entry name" value="Main.1:_Beta-like"/>
    <property type="match status" value="1"/>
</dbReference>
<dbReference type="PANTHER" id="PTHR44051:SF8">
    <property type="entry name" value="GLUTATHIONE S-TRANSFERASE GSTA"/>
    <property type="match status" value="1"/>
</dbReference>
<proteinExistence type="predicted"/>
<dbReference type="AlphaFoldDB" id="A0A2T6B2E9"/>
<organism evidence="2 3">
    <name type="scientific">Allosediminivita pacifica</name>
    <dbReference type="NCBI Taxonomy" id="1267769"/>
    <lineage>
        <taxon>Bacteria</taxon>
        <taxon>Pseudomonadati</taxon>
        <taxon>Pseudomonadota</taxon>
        <taxon>Alphaproteobacteria</taxon>
        <taxon>Rhodobacterales</taxon>
        <taxon>Paracoccaceae</taxon>
        <taxon>Allosediminivita</taxon>
    </lineage>
</organism>
<protein>
    <submittedName>
        <fullName evidence="2">Glutathione S-transferase</fullName>
    </submittedName>
</protein>
<feature type="domain" description="GST N-terminal" evidence="1">
    <location>
        <begin position="1"/>
        <end position="82"/>
    </location>
</feature>
<dbReference type="EMBL" id="QBKN01000005">
    <property type="protein sequence ID" value="PTX50202.1"/>
    <property type="molecule type" value="Genomic_DNA"/>
</dbReference>
<keyword evidence="2" id="KW-0808">Transferase</keyword>
<dbReference type="InterPro" id="IPR036282">
    <property type="entry name" value="Glutathione-S-Trfase_C_sf"/>
</dbReference>
<dbReference type="SFLD" id="SFLDS00019">
    <property type="entry name" value="Glutathione_Transferase_(cytos"/>
    <property type="match status" value="1"/>
</dbReference>
<dbReference type="Proteomes" id="UP000244069">
    <property type="component" value="Unassembled WGS sequence"/>
</dbReference>
<gene>
    <name evidence="2" type="ORF">C8N44_10562</name>
</gene>
<dbReference type="SFLD" id="SFLDG00358">
    <property type="entry name" value="Main_(cytGST)"/>
    <property type="match status" value="1"/>
</dbReference>
<dbReference type="PROSITE" id="PS50404">
    <property type="entry name" value="GST_NTER"/>
    <property type="match status" value="1"/>
</dbReference>
<dbReference type="CDD" id="cd03046">
    <property type="entry name" value="GST_N_GTT1_like"/>
    <property type="match status" value="1"/>
</dbReference>
<dbReference type="InterPro" id="IPR036249">
    <property type="entry name" value="Thioredoxin-like_sf"/>
</dbReference>
<evidence type="ECO:0000313" key="2">
    <source>
        <dbReference type="EMBL" id="PTX50202.1"/>
    </source>
</evidence>
<sequence>MSGVVLHHVPFSRSFRVLWLLEELGIERQIVDYDIRDGSMRKGALPGMSPAARVPALEIDGMTLFESGAIVEYLCETRREAGLAPMPGDPERAEYLQWVHYAETMGTLVEQLNINRIFLRDPAQASATVIRLTTARLRATLMGMEARLQGDWLLSGFSGADVMMGFNLFAAPYFVKFDEFPKLSEYRERLSARPAFVRAREVDGQQRFYDRDFYPLPEAT</sequence>
<name>A0A2T6B2E9_9RHOB</name>
<dbReference type="InterPro" id="IPR040079">
    <property type="entry name" value="Glutathione_S-Trfase"/>
</dbReference>
<dbReference type="OrthoDB" id="5740960at2"/>
<evidence type="ECO:0000259" key="1">
    <source>
        <dbReference type="PROSITE" id="PS50404"/>
    </source>
</evidence>